<evidence type="ECO:0000313" key="9">
    <source>
        <dbReference type="Proteomes" id="UP000322000"/>
    </source>
</evidence>
<evidence type="ECO:0000256" key="6">
    <source>
        <dbReference type="ARBA" id="ARBA00038782"/>
    </source>
</evidence>
<evidence type="ECO:0000256" key="4">
    <source>
        <dbReference type="ARBA" id="ARBA00023128"/>
    </source>
</evidence>
<proteinExistence type="inferred from homology"/>
<dbReference type="KEGG" id="tnl:113503410"/>
<organism evidence="9 10">
    <name type="scientific">Trichoplusia ni</name>
    <name type="common">Cabbage looper</name>
    <dbReference type="NCBI Taxonomy" id="7111"/>
    <lineage>
        <taxon>Eukaryota</taxon>
        <taxon>Metazoa</taxon>
        <taxon>Ecdysozoa</taxon>
        <taxon>Arthropoda</taxon>
        <taxon>Hexapoda</taxon>
        <taxon>Insecta</taxon>
        <taxon>Pterygota</taxon>
        <taxon>Neoptera</taxon>
        <taxon>Endopterygota</taxon>
        <taxon>Lepidoptera</taxon>
        <taxon>Glossata</taxon>
        <taxon>Ditrysia</taxon>
        <taxon>Noctuoidea</taxon>
        <taxon>Noctuidae</taxon>
        <taxon>Plusiinae</taxon>
        <taxon>Trichoplusia</taxon>
    </lineage>
</organism>
<dbReference type="FunFam" id="3.30.70.330:FF:000284">
    <property type="entry name" value="39S ribosomal protein L23, mitochondrial"/>
    <property type="match status" value="1"/>
</dbReference>
<keyword evidence="5" id="KW-0687">Ribonucleoprotein</keyword>
<keyword evidence="4" id="KW-0496">Mitochondrion</keyword>
<name>A0A7E5WKE2_TRINI</name>
<evidence type="ECO:0000256" key="3">
    <source>
        <dbReference type="ARBA" id="ARBA00022980"/>
    </source>
</evidence>
<evidence type="ECO:0000256" key="8">
    <source>
        <dbReference type="ARBA" id="ARBA00041375"/>
    </source>
</evidence>
<dbReference type="GeneID" id="113503410"/>
<keyword evidence="3 10" id="KW-0689">Ribosomal protein</keyword>
<dbReference type="Pfam" id="PF00276">
    <property type="entry name" value="Ribosomal_L23"/>
    <property type="match status" value="1"/>
</dbReference>
<dbReference type="PANTHER" id="PTHR12059:SF5">
    <property type="entry name" value="LARGE RIBOSOMAL SUBUNIT PROTEIN UL23M"/>
    <property type="match status" value="1"/>
</dbReference>
<evidence type="ECO:0000313" key="10">
    <source>
        <dbReference type="RefSeq" id="XP_026741159.1"/>
    </source>
</evidence>
<dbReference type="CTD" id="6150"/>
<dbReference type="Proteomes" id="UP000322000">
    <property type="component" value="Chromosome 19"/>
</dbReference>
<dbReference type="FunCoup" id="A0A7E5WKE2">
    <property type="interactions" value="186"/>
</dbReference>
<dbReference type="InterPro" id="IPR012678">
    <property type="entry name" value="Ribosomal_uL23/eL15/eS24_sf"/>
</dbReference>
<comment type="subcellular location">
    <subcellularLocation>
        <location evidence="1">Mitochondrion</location>
    </subcellularLocation>
</comment>
<accession>A0A7E5WKE2</accession>
<dbReference type="RefSeq" id="XP_026741159.1">
    <property type="nucleotide sequence ID" value="XM_026885358.1"/>
</dbReference>
<evidence type="ECO:0000256" key="2">
    <source>
        <dbReference type="ARBA" id="ARBA00006700"/>
    </source>
</evidence>
<dbReference type="SUPFAM" id="SSF54189">
    <property type="entry name" value="Ribosomal proteins S24e, L23 and L15e"/>
    <property type="match status" value="1"/>
</dbReference>
<dbReference type="InterPro" id="IPR013025">
    <property type="entry name" value="Ribosomal_uL23-like"/>
</dbReference>
<sequence length="149" mass="17700">MSTRWYPIYQRGNPQLRVFLPNFWMKIVRPAPKQLPNVVQFQCSIEMTKHDIKNYLEKIYNIPVVDVRTKISLGKFKRDVGKGYIVKDDDIKNAFIVLPKDMKFEYPNIFGDKDGDEDQEKALDEAKKSFKNYIDRNKHRPDVPSWFTI</sequence>
<protein>
    <recommendedName>
        <fullName evidence="7">Large ribosomal subunit protein uL23m</fullName>
    </recommendedName>
    <alternativeName>
        <fullName evidence="8">39S ribosomal protein L23, mitochondrial</fullName>
    </alternativeName>
</protein>
<comment type="subunit">
    <text evidence="6">Component of the mitochondrial ribosome large subunit (39S) which comprises a 16S rRNA and about 50 distinct proteins.</text>
</comment>
<evidence type="ECO:0000256" key="1">
    <source>
        <dbReference type="ARBA" id="ARBA00004173"/>
    </source>
</evidence>
<dbReference type="GO" id="GO:0032543">
    <property type="term" value="P:mitochondrial translation"/>
    <property type="evidence" value="ECO:0007669"/>
    <property type="project" value="TreeGrafter"/>
</dbReference>
<evidence type="ECO:0000256" key="7">
    <source>
        <dbReference type="ARBA" id="ARBA00039977"/>
    </source>
</evidence>
<evidence type="ECO:0000256" key="5">
    <source>
        <dbReference type="ARBA" id="ARBA00023274"/>
    </source>
</evidence>
<dbReference type="Gene3D" id="3.30.70.330">
    <property type="match status" value="1"/>
</dbReference>
<gene>
    <name evidence="10" type="primary">LOC113503410</name>
</gene>
<dbReference type="GO" id="GO:0005762">
    <property type="term" value="C:mitochondrial large ribosomal subunit"/>
    <property type="evidence" value="ECO:0007669"/>
    <property type="project" value="TreeGrafter"/>
</dbReference>
<dbReference type="PANTHER" id="PTHR12059">
    <property type="entry name" value="RIBOSOMAL PROTEIN L23-RELATED"/>
    <property type="match status" value="1"/>
</dbReference>
<comment type="similarity">
    <text evidence="2">Belongs to the universal ribosomal protein uL23 family.</text>
</comment>
<dbReference type="GO" id="GO:0003735">
    <property type="term" value="F:structural constituent of ribosome"/>
    <property type="evidence" value="ECO:0007669"/>
    <property type="project" value="InterPro"/>
</dbReference>
<dbReference type="OrthoDB" id="275582at2759"/>
<dbReference type="AlphaFoldDB" id="A0A7E5WKE2"/>
<dbReference type="InParanoid" id="A0A7E5WKE2"/>
<dbReference type="InterPro" id="IPR012677">
    <property type="entry name" value="Nucleotide-bd_a/b_plait_sf"/>
</dbReference>
<reference evidence="10" key="1">
    <citation type="submission" date="2025-08" db="UniProtKB">
        <authorList>
            <consortium name="RefSeq"/>
        </authorList>
    </citation>
    <scope>IDENTIFICATION</scope>
</reference>
<keyword evidence="9" id="KW-1185">Reference proteome</keyword>